<proteinExistence type="predicted"/>
<name>X0ZJD0_9ZZZZ</name>
<comment type="caution">
    <text evidence="1">The sequence shown here is derived from an EMBL/GenBank/DDBJ whole genome shotgun (WGS) entry which is preliminary data.</text>
</comment>
<evidence type="ECO:0000313" key="1">
    <source>
        <dbReference type="EMBL" id="GAG69469.1"/>
    </source>
</evidence>
<organism evidence="1">
    <name type="scientific">marine sediment metagenome</name>
    <dbReference type="NCBI Taxonomy" id="412755"/>
    <lineage>
        <taxon>unclassified sequences</taxon>
        <taxon>metagenomes</taxon>
        <taxon>ecological metagenomes</taxon>
    </lineage>
</organism>
<reference evidence="1" key="1">
    <citation type="journal article" date="2014" name="Front. Microbiol.">
        <title>High frequency of phylogenetically diverse reductive dehalogenase-homologous genes in deep subseafloor sedimentary metagenomes.</title>
        <authorList>
            <person name="Kawai M."/>
            <person name="Futagami T."/>
            <person name="Toyoda A."/>
            <person name="Takaki Y."/>
            <person name="Nishi S."/>
            <person name="Hori S."/>
            <person name="Arai W."/>
            <person name="Tsubouchi T."/>
            <person name="Morono Y."/>
            <person name="Uchiyama I."/>
            <person name="Ito T."/>
            <person name="Fujiyama A."/>
            <person name="Inagaki F."/>
            <person name="Takami H."/>
        </authorList>
    </citation>
    <scope>NUCLEOTIDE SEQUENCE</scope>
    <source>
        <strain evidence="1">Expedition CK06-06</strain>
    </source>
</reference>
<accession>X0ZJD0</accession>
<feature type="non-terminal residue" evidence="1">
    <location>
        <position position="1"/>
    </location>
</feature>
<gene>
    <name evidence="1" type="ORF">S01H4_01501</name>
</gene>
<sequence>DAKYKPVINKEKAGTLLISWLFQLIIGYDKLKNIVDSNAIFLLKMFLANRYRKIIPIVPKKDIKKNGAL</sequence>
<dbReference type="AlphaFoldDB" id="X0ZJD0"/>
<dbReference type="EMBL" id="BART01000276">
    <property type="protein sequence ID" value="GAG69469.1"/>
    <property type="molecule type" value="Genomic_DNA"/>
</dbReference>
<protein>
    <submittedName>
        <fullName evidence="1">Uncharacterized protein</fullName>
    </submittedName>
</protein>